<evidence type="ECO:0000313" key="2">
    <source>
        <dbReference type="Proteomes" id="UP000265520"/>
    </source>
</evidence>
<keyword evidence="2" id="KW-1185">Reference proteome</keyword>
<organism evidence="1 2">
    <name type="scientific">Trifolium medium</name>
    <dbReference type="NCBI Taxonomy" id="97028"/>
    <lineage>
        <taxon>Eukaryota</taxon>
        <taxon>Viridiplantae</taxon>
        <taxon>Streptophyta</taxon>
        <taxon>Embryophyta</taxon>
        <taxon>Tracheophyta</taxon>
        <taxon>Spermatophyta</taxon>
        <taxon>Magnoliopsida</taxon>
        <taxon>eudicotyledons</taxon>
        <taxon>Gunneridae</taxon>
        <taxon>Pentapetalae</taxon>
        <taxon>rosids</taxon>
        <taxon>fabids</taxon>
        <taxon>Fabales</taxon>
        <taxon>Fabaceae</taxon>
        <taxon>Papilionoideae</taxon>
        <taxon>50 kb inversion clade</taxon>
        <taxon>NPAAA clade</taxon>
        <taxon>Hologalegina</taxon>
        <taxon>IRL clade</taxon>
        <taxon>Trifolieae</taxon>
        <taxon>Trifolium</taxon>
    </lineage>
</organism>
<comment type="caution">
    <text evidence="1">The sequence shown here is derived from an EMBL/GenBank/DDBJ whole genome shotgun (WGS) entry which is preliminary data.</text>
</comment>
<feature type="non-terminal residue" evidence="1">
    <location>
        <position position="1"/>
    </location>
</feature>
<accession>A0A392U3Z6</accession>
<dbReference type="AlphaFoldDB" id="A0A392U3Z6"/>
<dbReference type="Proteomes" id="UP000265520">
    <property type="component" value="Unassembled WGS sequence"/>
</dbReference>
<reference evidence="1 2" key="1">
    <citation type="journal article" date="2018" name="Front. Plant Sci.">
        <title>Red Clover (Trifolium pratense) and Zigzag Clover (T. medium) - A Picture of Genomic Similarities and Differences.</title>
        <authorList>
            <person name="Dluhosova J."/>
            <person name="Istvanek J."/>
            <person name="Nedelnik J."/>
            <person name="Repkova J."/>
        </authorList>
    </citation>
    <scope>NUCLEOTIDE SEQUENCE [LARGE SCALE GENOMIC DNA]</scope>
    <source>
        <strain evidence="2">cv. 10/8</strain>
        <tissue evidence="1">Leaf</tissue>
    </source>
</reference>
<dbReference type="EMBL" id="LXQA010712347">
    <property type="protein sequence ID" value="MCI67240.1"/>
    <property type="molecule type" value="Genomic_DNA"/>
</dbReference>
<name>A0A392U3Z6_9FABA</name>
<evidence type="ECO:0000313" key="1">
    <source>
        <dbReference type="EMBL" id="MCI67240.1"/>
    </source>
</evidence>
<protein>
    <submittedName>
        <fullName evidence="1">Sulfate transporter</fullName>
    </submittedName>
</protein>
<sequence>WKLIRMYQSNENDLRWARKGVVATVINGEVVPLVQQRIADAGFNSLVITPLGADKVFLHSVS</sequence>
<proteinExistence type="predicted"/>